<evidence type="ECO:0000256" key="3">
    <source>
        <dbReference type="ARBA" id="ARBA00022448"/>
    </source>
</evidence>
<evidence type="ECO:0000256" key="8">
    <source>
        <dbReference type="SAM" id="SignalP"/>
    </source>
</evidence>
<dbReference type="RefSeq" id="WP_160746466.1">
    <property type="nucleotide sequence ID" value="NZ_WTYK01000004.1"/>
</dbReference>
<organism evidence="9 10">
    <name type="scientific">Croceibacterium soli</name>
    <dbReference type="NCBI Taxonomy" id="1739690"/>
    <lineage>
        <taxon>Bacteria</taxon>
        <taxon>Pseudomonadati</taxon>
        <taxon>Pseudomonadota</taxon>
        <taxon>Alphaproteobacteria</taxon>
        <taxon>Sphingomonadales</taxon>
        <taxon>Erythrobacteraceae</taxon>
        <taxon>Croceibacterium</taxon>
    </lineage>
</organism>
<evidence type="ECO:0000256" key="5">
    <source>
        <dbReference type="ARBA" id="ARBA00022692"/>
    </source>
</evidence>
<keyword evidence="7" id="KW-0998">Cell outer membrane</keyword>
<dbReference type="SUPFAM" id="SSF56954">
    <property type="entry name" value="Outer membrane efflux proteins (OEP)"/>
    <property type="match status" value="1"/>
</dbReference>
<evidence type="ECO:0000256" key="1">
    <source>
        <dbReference type="ARBA" id="ARBA00004442"/>
    </source>
</evidence>
<accession>A0A6I4USI9</accession>
<dbReference type="InterPro" id="IPR003423">
    <property type="entry name" value="OMP_efflux"/>
</dbReference>
<dbReference type="AlphaFoldDB" id="A0A6I4USI9"/>
<dbReference type="GO" id="GO:1990281">
    <property type="term" value="C:efflux pump complex"/>
    <property type="evidence" value="ECO:0007669"/>
    <property type="project" value="TreeGrafter"/>
</dbReference>
<dbReference type="Gene3D" id="1.20.1600.10">
    <property type="entry name" value="Outer membrane efflux proteins (OEP)"/>
    <property type="match status" value="1"/>
</dbReference>
<gene>
    <name evidence="9" type="ORF">GRI75_08125</name>
</gene>
<feature type="chain" id="PRO_5026197753" evidence="8">
    <location>
        <begin position="23"/>
        <end position="462"/>
    </location>
</feature>
<evidence type="ECO:0000313" key="10">
    <source>
        <dbReference type="Proteomes" id="UP000469159"/>
    </source>
</evidence>
<evidence type="ECO:0000256" key="2">
    <source>
        <dbReference type="ARBA" id="ARBA00007613"/>
    </source>
</evidence>
<dbReference type="OrthoDB" id="9814637at2"/>
<keyword evidence="3" id="KW-0813">Transport</keyword>
<sequence length="462" mass="50835">MRKITLLATAALLAGTVPAAQAQDGAISLQDAISVAMQTNPQIIQAQMNKEAIEFERKQAQGLFLPRVDLEASAGVRRLENRTRRTLGIADDELYPLEAGLTGEWTVLDFGRRRGELLRQAARVDGASLRVVERSEFVALQVARQYFDVLLQQRIAAASEDNAAFHQALVNDLGQGVDQGSISIADRQQAEERLQSALVRREEARQGLNEATIALRRLTGLEIGQVTLPPNLASALSPSLADAVGQARNQHPLVREAMADVDAANALAKSAEGDLYPTVGVEVRGRVGEDIDGFQGATNDVQARAVLRWNIWDGGINRAKLQETVRRASETRYRLHDLQRQAEEDVRMAWSTMQTQANIVEVLNRQSQVSDDLLLSYRSQFNVGRRSLLDVLDAQNTRYNTQVRLETARFSQLFAQYQALAAANDLLEALNITPGAGAGANERARFEYGPPVAAELQRRVNP</sequence>
<keyword evidence="8" id="KW-0732">Signal</keyword>
<dbReference type="EMBL" id="WTYK01000004">
    <property type="protein sequence ID" value="MXP41608.1"/>
    <property type="molecule type" value="Genomic_DNA"/>
</dbReference>
<comment type="similarity">
    <text evidence="2">Belongs to the outer membrane factor (OMF) (TC 1.B.17) family.</text>
</comment>
<feature type="signal peptide" evidence="8">
    <location>
        <begin position="1"/>
        <end position="22"/>
    </location>
</feature>
<evidence type="ECO:0000256" key="4">
    <source>
        <dbReference type="ARBA" id="ARBA00022452"/>
    </source>
</evidence>
<dbReference type="Pfam" id="PF02321">
    <property type="entry name" value="OEP"/>
    <property type="match status" value="2"/>
</dbReference>
<dbReference type="GO" id="GO:0015562">
    <property type="term" value="F:efflux transmembrane transporter activity"/>
    <property type="evidence" value="ECO:0007669"/>
    <property type="project" value="InterPro"/>
</dbReference>
<keyword evidence="10" id="KW-1185">Reference proteome</keyword>
<name>A0A6I4USI9_9SPHN</name>
<dbReference type="PANTHER" id="PTHR30026:SF22">
    <property type="entry name" value="OUTER MEMBRANE EFFLUX PROTEIN"/>
    <property type="match status" value="1"/>
</dbReference>
<evidence type="ECO:0000256" key="7">
    <source>
        <dbReference type="ARBA" id="ARBA00023237"/>
    </source>
</evidence>
<keyword evidence="5" id="KW-0812">Transmembrane</keyword>
<evidence type="ECO:0000256" key="6">
    <source>
        <dbReference type="ARBA" id="ARBA00023136"/>
    </source>
</evidence>
<keyword evidence="6" id="KW-0472">Membrane</keyword>
<comment type="subcellular location">
    <subcellularLocation>
        <location evidence="1">Cell outer membrane</location>
    </subcellularLocation>
</comment>
<keyword evidence="4" id="KW-1134">Transmembrane beta strand</keyword>
<evidence type="ECO:0000313" key="9">
    <source>
        <dbReference type="EMBL" id="MXP41608.1"/>
    </source>
</evidence>
<proteinExistence type="inferred from homology"/>
<reference evidence="9 10" key="1">
    <citation type="submission" date="2019-12" db="EMBL/GenBank/DDBJ databases">
        <title>Genomic-based taxomic classification of the family Erythrobacteraceae.</title>
        <authorList>
            <person name="Xu L."/>
        </authorList>
    </citation>
    <scope>NUCLEOTIDE SEQUENCE [LARGE SCALE GENOMIC DNA]</scope>
    <source>
        <strain evidence="9 10">MCCC 1K02066</strain>
    </source>
</reference>
<protein>
    <submittedName>
        <fullName evidence="9">Agglutination protein</fullName>
    </submittedName>
</protein>
<dbReference type="Proteomes" id="UP000469159">
    <property type="component" value="Unassembled WGS sequence"/>
</dbReference>
<dbReference type="PANTHER" id="PTHR30026">
    <property type="entry name" value="OUTER MEMBRANE PROTEIN TOLC"/>
    <property type="match status" value="1"/>
</dbReference>
<comment type="caution">
    <text evidence="9">The sequence shown here is derived from an EMBL/GenBank/DDBJ whole genome shotgun (WGS) entry which is preliminary data.</text>
</comment>
<dbReference type="GO" id="GO:0015288">
    <property type="term" value="F:porin activity"/>
    <property type="evidence" value="ECO:0007669"/>
    <property type="project" value="TreeGrafter"/>
</dbReference>
<dbReference type="InterPro" id="IPR051906">
    <property type="entry name" value="TolC-like"/>
</dbReference>
<dbReference type="GO" id="GO:0009279">
    <property type="term" value="C:cell outer membrane"/>
    <property type="evidence" value="ECO:0007669"/>
    <property type="project" value="UniProtKB-SubCell"/>
</dbReference>